<dbReference type="InterPro" id="IPR001647">
    <property type="entry name" value="HTH_TetR"/>
</dbReference>
<dbReference type="InterPro" id="IPR009057">
    <property type="entry name" value="Homeodomain-like_sf"/>
</dbReference>
<dbReference type="PROSITE" id="PS50977">
    <property type="entry name" value="HTH_TETR_2"/>
    <property type="match status" value="1"/>
</dbReference>
<dbReference type="GO" id="GO:0045892">
    <property type="term" value="P:negative regulation of DNA-templated transcription"/>
    <property type="evidence" value="ECO:0007669"/>
    <property type="project" value="InterPro"/>
</dbReference>
<evidence type="ECO:0000256" key="3">
    <source>
        <dbReference type="ARBA" id="ARBA00023163"/>
    </source>
</evidence>
<evidence type="ECO:0000313" key="6">
    <source>
        <dbReference type="EMBL" id="RSM72345.1"/>
    </source>
</evidence>
<dbReference type="InterPro" id="IPR004111">
    <property type="entry name" value="Repressor_TetR_C"/>
</dbReference>
<feature type="domain" description="HTH tetR-type" evidence="5">
    <location>
        <begin position="36"/>
        <end position="96"/>
    </location>
</feature>
<dbReference type="GO" id="GO:0000976">
    <property type="term" value="F:transcription cis-regulatory region binding"/>
    <property type="evidence" value="ECO:0007669"/>
    <property type="project" value="TreeGrafter"/>
</dbReference>
<evidence type="ECO:0000256" key="4">
    <source>
        <dbReference type="PROSITE-ProRule" id="PRU00335"/>
    </source>
</evidence>
<reference evidence="6 7" key="1">
    <citation type="submission" date="2018-05" db="EMBL/GenBank/DDBJ databases">
        <title>Evolution of GPA BGCs.</title>
        <authorList>
            <person name="Waglechner N."/>
            <person name="Wright G.D."/>
        </authorList>
    </citation>
    <scope>NUCLEOTIDE SEQUENCE [LARGE SCALE GENOMIC DNA]</scope>
    <source>
        <strain evidence="6 7">A82846</strain>
    </source>
</reference>
<dbReference type="Gene3D" id="1.10.10.60">
    <property type="entry name" value="Homeodomain-like"/>
    <property type="match status" value="1"/>
</dbReference>
<evidence type="ECO:0000259" key="5">
    <source>
        <dbReference type="PROSITE" id="PS50977"/>
    </source>
</evidence>
<evidence type="ECO:0000313" key="7">
    <source>
        <dbReference type="Proteomes" id="UP000287547"/>
    </source>
</evidence>
<evidence type="ECO:0000256" key="2">
    <source>
        <dbReference type="ARBA" id="ARBA00023125"/>
    </source>
</evidence>
<dbReference type="InterPro" id="IPR036271">
    <property type="entry name" value="Tet_transcr_reg_TetR-rel_C_sf"/>
</dbReference>
<feature type="DNA-binding region" description="H-T-H motif" evidence="4">
    <location>
        <begin position="59"/>
        <end position="78"/>
    </location>
</feature>
<dbReference type="Gene3D" id="1.10.357.10">
    <property type="entry name" value="Tetracycline Repressor, domain 2"/>
    <property type="match status" value="1"/>
</dbReference>
<keyword evidence="2 4" id="KW-0238">DNA-binding</keyword>
<dbReference type="SUPFAM" id="SSF46689">
    <property type="entry name" value="Homeodomain-like"/>
    <property type="match status" value="1"/>
</dbReference>
<dbReference type="OrthoDB" id="2570341at2"/>
<sequence length="259" mass="27648">MQGEGDPALARSSPAPDLARSIYLLWGHHPSPGRSGLSVTAIVAAGIEIADADGLDAVSMRKVANHLGVGAMSLYAHVPGKDELTALMVDSVHGELYEDVDAAARAGDWRAAMKFVVAQNWALYERHPWLLDIRSSRPNLGPNISRKYETELRPLDGIGLSDIEMDAALTLVLGHVDSAARARRSTVRAQAESGMTDAEWWGVVSPVLSQVMVDDDLVLSARVGSAVGAQFNAAQNPEHALAFGLDTILDGIQARIGQR</sequence>
<accession>A0A428YSY3</accession>
<gene>
    <name evidence="6" type="ORF">DMH04_42675</name>
</gene>
<proteinExistence type="predicted"/>
<dbReference type="AlphaFoldDB" id="A0A428YSY3"/>
<dbReference type="PANTHER" id="PTHR30055">
    <property type="entry name" value="HTH-TYPE TRANSCRIPTIONAL REGULATOR RUTR"/>
    <property type="match status" value="1"/>
</dbReference>
<dbReference type="PANTHER" id="PTHR30055:SF151">
    <property type="entry name" value="TRANSCRIPTIONAL REGULATORY PROTEIN"/>
    <property type="match status" value="1"/>
</dbReference>
<evidence type="ECO:0000256" key="1">
    <source>
        <dbReference type="ARBA" id="ARBA00023015"/>
    </source>
</evidence>
<dbReference type="SUPFAM" id="SSF48498">
    <property type="entry name" value="Tetracyclin repressor-like, C-terminal domain"/>
    <property type="match status" value="1"/>
</dbReference>
<organism evidence="6 7">
    <name type="scientific">Kibdelosporangium aridum</name>
    <dbReference type="NCBI Taxonomy" id="2030"/>
    <lineage>
        <taxon>Bacteria</taxon>
        <taxon>Bacillati</taxon>
        <taxon>Actinomycetota</taxon>
        <taxon>Actinomycetes</taxon>
        <taxon>Pseudonocardiales</taxon>
        <taxon>Pseudonocardiaceae</taxon>
        <taxon>Kibdelosporangium</taxon>
    </lineage>
</organism>
<dbReference type="GO" id="GO:0003700">
    <property type="term" value="F:DNA-binding transcription factor activity"/>
    <property type="evidence" value="ECO:0007669"/>
    <property type="project" value="TreeGrafter"/>
</dbReference>
<protein>
    <submittedName>
        <fullName evidence="6">TetR/AcrR family transcriptional regulator</fullName>
    </submittedName>
</protein>
<keyword evidence="1" id="KW-0805">Transcription regulation</keyword>
<comment type="caution">
    <text evidence="6">The sequence shown here is derived from an EMBL/GenBank/DDBJ whole genome shotgun (WGS) entry which is preliminary data.</text>
</comment>
<dbReference type="InterPro" id="IPR050109">
    <property type="entry name" value="HTH-type_TetR-like_transc_reg"/>
</dbReference>
<name>A0A428YSY3_KIBAR</name>
<dbReference type="Pfam" id="PF00440">
    <property type="entry name" value="TetR_N"/>
    <property type="match status" value="1"/>
</dbReference>
<dbReference type="Proteomes" id="UP000287547">
    <property type="component" value="Unassembled WGS sequence"/>
</dbReference>
<dbReference type="Pfam" id="PF02909">
    <property type="entry name" value="TetR_C_1"/>
    <property type="match status" value="1"/>
</dbReference>
<keyword evidence="3" id="KW-0804">Transcription</keyword>
<dbReference type="EMBL" id="QHKI01000060">
    <property type="protein sequence ID" value="RSM72345.1"/>
    <property type="molecule type" value="Genomic_DNA"/>
</dbReference>